<sequence length="105" mass="11997">MKPTRNCLLSKKPQETDRVVPKKLKPLDGEALAFAKLRYKDIAKYILAGVVVHEHLPKRAPPSPDPRTVINEAVVEDDRSPYPPYAMNRVGYLMLIRYPTLFIII</sequence>
<name>W2TA79_NECAM</name>
<gene>
    <name evidence="1" type="ORF">NECAME_10589</name>
</gene>
<evidence type="ECO:0000313" key="2">
    <source>
        <dbReference type="Proteomes" id="UP000053676"/>
    </source>
</evidence>
<organism evidence="1 2">
    <name type="scientific">Necator americanus</name>
    <name type="common">Human hookworm</name>
    <dbReference type="NCBI Taxonomy" id="51031"/>
    <lineage>
        <taxon>Eukaryota</taxon>
        <taxon>Metazoa</taxon>
        <taxon>Ecdysozoa</taxon>
        <taxon>Nematoda</taxon>
        <taxon>Chromadorea</taxon>
        <taxon>Rhabditida</taxon>
        <taxon>Rhabditina</taxon>
        <taxon>Rhabditomorpha</taxon>
        <taxon>Strongyloidea</taxon>
        <taxon>Ancylostomatidae</taxon>
        <taxon>Bunostominae</taxon>
        <taxon>Necator</taxon>
    </lineage>
</organism>
<evidence type="ECO:0000313" key="1">
    <source>
        <dbReference type="EMBL" id="ETN78111.1"/>
    </source>
</evidence>
<dbReference type="KEGG" id="nai:NECAME_10589"/>
<keyword evidence="2" id="KW-1185">Reference proteome</keyword>
<dbReference type="EMBL" id="KI660084">
    <property type="protein sequence ID" value="ETN78111.1"/>
    <property type="molecule type" value="Genomic_DNA"/>
</dbReference>
<proteinExistence type="predicted"/>
<accession>W2TA79</accession>
<dbReference type="OrthoDB" id="5802207at2759"/>
<protein>
    <submittedName>
        <fullName evidence="1">Uncharacterized protein</fullName>
    </submittedName>
</protein>
<reference evidence="2" key="1">
    <citation type="journal article" date="2014" name="Nat. Genet.">
        <title>Genome of the human hookworm Necator americanus.</title>
        <authorList>
            <person name="Tang Y.T."/>
            <person name="Gao X."/>
            <person name="Rosa B.A."/>
            <person name="Abubucker S."/>
            <person name="Hallsworth-Pepin K."/>
            <person name="Martin J."/>
            <person name="Tyagi R."/>
            <person name="Heizer E."/>
            <person name="Zhang X."/>
            <person name="Bhonagiri-Palsikar V."/>
            <person name="Minx P."/>
            <person name="Warren W.C."/>
            <person name="Wang Q."/>
            <person name="Zhan B."/>
            <person name="Hotez P.J."/>
            <person name="Sternberg P.W."/>
            <person name="Dougall A."/>
            <person name="Gaze S.T."/>
            <person name="Mulvenna J."/>
            <person name="Sotillo J."/>
            <person name="Ranganathan S."/>
            <person name="Rabelo E.M."/>
            <person name="Wilson R.K."/>
            <person name="Felgner P.L."/>
            <person name="Bethony J."/>
            <person name="Hawdon J.M."/>
            <person name="Gasser R.B."/>
            <person name="Loukas A."/>
            <person name="Mitreva M."/>
        </authorList>
    </citation>
    <scope>NUCLEOTIDE SEQUENCE [LARGE SCALE GENOMIC DNA]</scope>
</reference>
<dbReference type="Proteomes" id="UP000053676">
    <property type="component" value="Unassembled WGS sequence"/>
</dbReference>
<dbReference type="AlphaFoldDB" id="W2TA79"/>